<dbReference type="SUPFAM" id="SSF55874">
    <property type="entry name" value="ATPase domain of HSP90 chaperone/DNA topoisomerase II/histidine kinase"/>
    <property type="match status" value="1"/>
</dbReference>
<keyword evidence="4" id="KW-1133">Transmembrane helix</keyword>
<keyword evidence="7" id="KW-1185">Reference proteome</keyword>
<comment type="subcellular location">
    <subcellularLocation>
        <location evidence="1">Membrane</location>
    </subcellularLocation>
</comment>
<evidence type="ECO:0000256" key="3">
    <source>
        <dbReference type="ARBA" id="ARBA00022679"/>
    </source>
</evidence>
<dbReference type="CDD" id="cd06225">
    <property type="entry name" value="HAMP"/>
    <property type="match status" value="1"/>
</dbReference>
<comment type="caution">
    <text evidence="6">The sequence shown here is derived from an EMBL/GenBank/DDBJ whole genome shotgun (WGS) entry which is preliminary data.</text>
</comment>
<dbReference type="Pfam" id="PF00672">
    <property type="entry name" value="HAMP"/>
    <property type="match status" value="1"/>
</dbReference>
<keyword evidence="4" id="KW-0812">Transmembrane</keyword>
<sequence length="613" mass="71569">MWLRTKNYFRGMNLQKKILASNVLLFAMPCLILSWQIISFVQTEANQRLNQSRLAILNQINRNMEDMLKNIVVYSDFFFSNAEVNSLLSQRKFDSDYEARTTQKAMQEFLRSRWVYYGDKGYYLEILGENGRNYSSRWNDQVEFVFSDLDNLKKEGWYDMLLESSRIRYIPTYSSEEFSKDEKSIVRAVRLLRHLNSGRCIGLMDVSIQQEQFLRLFEDGARQENQELLLMDGTGRILSCTDRGLIGSYISSEKYLEKLLNYDYGYFPANMEGVYSQICFTTNDATGWKIVLYETMQKSAWFGNWSYLWIIGVAVVYFLLALLMSLYNARYISRPVQKLKEDMRTAYKGDLSVRAQVETGDEFGQLSHQFNEMIGKIEELIEQLGRRDEEKRVLELNALQAQINPHFLYNTLASIRFLVEMDMKEQADTSLLALAKLLKRTFSDYRELIPVKEELESLENYLVLMKNRYQDTFEWEIRMDEEVEDALVPRISVQPLVENSISHGFGQKKDMGHIYIHAQREEKDLLISVFDNGEGADLEKIKMLLASKGDCQEGQVSSIGIRNVQERIRLSFGKDSGLSVCRLEHGGIRIDMRMPVRTMSELQGGSHYEDYYH</sequence>
<organism evidence="6 7">
    <name type="scientific">Parablautia intestinalis</name>
    <dbReference type="NCBI Taxonomy" id="2320100"/>
    <lineage>
        <taxon>Bacteria</taxon>
        <taxon>Bacillati</taxon>
        <taxon>Bacillota</taxon>
        <taxon>Clostridia</taxon>
        <taxon>Lachnospirales</taxon>
        <taxon>Lachnospiraceae</taxon>
        <taxon>Parablautia</taxon>
    </lineage>
</organism>
<accession>A0A3A9AVL7</accession>
<dbReference type="PANTHER" id="PTHR34220:SF7">
    <property type="entry name" value="SENSOR HISTIDINE KINASE YPDA"/>
    <property type="match status" value="1"/>
</dbReference>
<dbReference type="InterPro" id="IPR036890">
    <property type="entry name" value="HATPase_C_sf"/>
</dbReference>
<dbReference type="GO" id="GO:0000155">
    <property type="term" value="F:phosphorelay sensor kinase activity"/>
    <property type="evidence" value="ECO:0007669"/>
    <property type="project" value="InterPro"/>
</dbReference>
<dbReference type="PROSITE" id="PS50885">
    <property type="entry name" value="HAMP"/>
    <property type="match status" value="1"/>
</dbReference>
<dbReference type="Gene3D" id="6.10.340.10">
    <property type="match status" value="1"/>
</dbReference>
<protein>
    <submittedName>
        <fullName evidence="6">Sensor histidine kinase</fullName>
    </submittedName>
</protein>
<keyword evidence="4" id="KW-0472">Membrane</keyword>
<feature type="transmembrane region" description="Helical" evidence="4">
    <location>
        <begin position="307"/>
        <end position="329"/>
    </location>
</feature>
<dbReference type="InterPro" id="IPR050640">
    <property type="entry name" value="Bact_2-comp_sensor_kinase"/>
</dbReference>
<keyword evidence="3" id="KW-0808">Transferase</keyword>
<dbReference type="InterPro" id="IPR010559">
    <property type="entry name" value="Sig_transdc_His_kin_internal"/>
</dbReference>
<dbReference type="SMART" id="SM00304">
    <property type="entry name" value="HAMP"/>
    <property type="match status" value="1"/>
</dbReference>
<dbReference type="SUPFAM" id="SSF158472">
    <property type="entry name" value="HAMP domain-like"/>
    <property type="match status" value="1"/>
</dbReference>
<reference evidence="6 7" key="1">
    <citation type="submission" date="2018-09" db="EMBL/GenBank/DDBJ databases">
        <title>Murine metabolic-syndrome-specific gut microbial biobank.</title>
        <authorList>
            <person name="Liu C."/>
        </authorList>
    </citation>
    <scope>NUCLEOTIDE SEQUENCE [LARGE SCALE GENOMIC DNA]</scope>
    <source>
        <strain evidence="6 7">0.1xD8-82</strain>
    </source>
</reference>
<dbReference type="AlphaFoldDB" id="A0A3A9AVL7"/>
<dbReference type="Proteomes" id="UP000280696">
    <property type="component" value="Unassembled WGS sequence"/>
</dbReference>
<evidence type="ECO:0000259" key="5">
    <source>
        <dbReference type="PROSITE" id="PS50885"/>
    </source>
</evidence>
<evidence type="ECO:0000313" key="6">
    <source>
        <dbReference type="EMBL" id="RKI91591.1"/>
    </source>
</evidence>
<name>A0A3A9AVL7_9FIRM</name>
<keyword evidence="6" id="KW-0418">Kinase</keyword>
<dbReference type="Pfam" id="PF06580">
    <property type="entry name" value="His_kinase"/>
    <property type="match status" value="1"/>
</dbReference>
<dbReference type="OrthoDB" id="9776552at2"/>
<evidence type="ECO:0000256" key="1">
    <source>
        <dbReference type="ARBA" id="ARBA00004370"/>
    </source>
</evidence>
<evidence type="ECO:0000313" key="7">
    <source>
        <dbReference type="Proteomes" id="UP000280696"/>
    </source>
</evidence>
<dbReference type="RefSeq" id="WP_120469314.1">
    <property type="nucleotide sequence ID" value="NZ_RAYQ01000009.1"/>
</dbReference>
<gene>
    <name evidence="6" type="ORF">D7V94_10025</name>
</gene>
<dbReference type="Gene3D" id="3.30.565.10">
    <property type="entry name" value="Histidine kinase-like ATPase, C-terminal domain"/>
    <property type="match status" value="1"/>
</dbReference>
<keyword evidence="2" id="KW-0597">Phosphoprotein</keyword>
<dbReference type="InterPro" id="IPR003660">
    <property type="entry name" value="HAMP_dom"/>
</dbReference>
<proteinExistence type="predicted"/>
<dbReference type="GO" id="GO:0016020">
    <property type="term" value="C:membrane"/>
    <property type="evidence" value="ECO:0007669"/>
    <property type="project" value="UniProtKB-SubCell"/>
</dbReference>
<feature type="domain" description="HAMP" evidence="5">
    <location>
        <begin position="330"/>
        <end position="382"/>
    </location>
</feature>
<evidence type="ECO:0000256" key="2">
    <source>
        <dbReference type="ARBA" id="ARBA00022553"/>
    </source>
</evidence>
<dbReference type="EMBL" id="RAYQ01000009">
    <property type="protein sequence ID" value="RKI91591.1"/>
    <property type="molecule type" value="Genomic_DNA"/>
</dbReference>
<dbReference type="PANTHER" id="PTHR34220">
    <property type="entry name" value="SENSOR HISTIDINE KINASE YPDA"/>
    <property type="match status" value="1"/>
</dbReference>
<evidence type="ECO:0000256" key="4">
    <source>
        <dbReference type="SAM" id="Phobius"/>
    </source>
</evidence>